<evidence type="ECO:0000313" key="3">
    <source>
        <dbReference type="EMBL" id="KAK5884481.1"/>
    </source>
</evidence>
<reference evidence="3 4" key="1">
    <citation type="journal article" date="2023" name="Mol. Biol. Evol.">
        <title>Genomics of Secondarily Temperate Adaptation in the Only Non-Antarctic Icefish.</title>
        <authorList>
            <person name="Rivera-Colon A.G."/>
            <person name="Rayamajhi N."/>
            <person name="Minhas B.F."/>
            <person name="Madrigal G."/>
            <person name="Bilyk K.T."/>
            <person name="Yoon V."/>
            <person name="Hune M."/>
            <person name="Gregory S."/>
            <person name="Cheng C.H.C."/>
            <person name="Catchen J.M."/>
        </authorList>
    </citation>
    <scope>NUCLEOTIDE SEQUENCE [LARGE SCALE GENOMIC DNA]</scope>
    <source>
        <strain evidence="3">JC2023a</strain>
    </source>
</reference>
<evidence type="ECO:0000256" key="2">
    <source>
        <dbReference type="SAM" id="SignalP"/>
    </source>
</evidence>
<keyword evidence="2" id="KW-0732">Signal</keyword>
<evidence type="ECO:0000256" key="1">
    <source>
        <dbReference type="SAM" id="MobiDB-lite"/>
    </source>
</evidence>
<gene>
    <name evidence="3" type="ORF">CesoFtcFv8_018296</name>
</gene>
<dbReference type="EMBL" id="JAULUE010002060">
    <property type="protein sequence ID" value="KAK5884481.1"/>
    <property type="molecule type" value="Genomic_DNA"/>
</dbReference>
<comment type="caution">
    <text evidence="3">The sequence shown here is derived from an EMBL/GenBank/DDBJ whole genome shotgun (WGS) entry which is preliminary data.</text>
</comment>
<proteinExistence type="predicted"/>
<protein>
    <recommendedName>
        <fullName evidence="5">Secreted protein</fullName>
    </recommendedName>
</protein>
<keyword evidence="4" id="KW-1185">Reference proteome</keyword>
<name>A0AAN8GME0_9TELE</name>
<feature type="region of interest" description="Disordered" evidence="1">
    <location>
        <begin position="30"/>
        <end position="52"/>
    </location>
</feature>
<dbReference type="Proteomes" id="UP001335648">
    <property type="component" value="Unassembled WGS sequence"/>
</dbReference>
<organism evidence="3 4">
    <name type="scientific">Champsocephalus esox</name>
    <name type="common">pike icefish</name>
    <dbReference type="NCBI Taxonomy" id="159716"/>
    <lineage>
        <taxon>Eukaryota</taxon>
        <taxon>Metazoa</taxon>
        <taxon>Chordata</taxon>
        <taxon>Craniata</taxon>
        <taxon>Vertebrata</taxon>
        <taxon>Euteleostomi</taxon>
        <taxon>Actinopterygii</taxon>
        <taxon>Neopterygii</taxon>
        <taxon>Teleostei</taxon>
        <taxon>Neoteleostei</taxon>
        <taxon>Acanthomorphata</taxon>
        <taxon>Eupercaria</taxon>
        <taxon>Perciformes</taxon>
        <taxon>Notothenioidei</taxon>
        <taxon>Channichthyidae</taxon>
        <taxon>Champsocephalus</taxon>
    </lineage>
</organism>
<accession>A0AAN8GME0</accession>
<feature type="chain" id="PRO_5042990408" description="Secreted protein" evidence="2">
    <location>
        <begin position="18"/>
        <end position="111"/>
    </location>
</feature>
<feature type="signal peptide" evidence="2">
    <location>
        <begin position="1"/>
        <end position="17"/>
    </location>
</feature>
<dbReference type="AlphaFoldDB" id="A0AAN8GME0"/>
<evidence type="ECO:0008006" key="5">
    <source>
        <dbReference type="Google" id="ProtNLM"/>
    </source>
</evidence>
<sequence>MVGAPCWVLVVVVVADSDREAGWGCSLRTAWGQQQPERDTPPPFPSKSHLQPLHHPRLHLTVKTTAPVASQAPSPLLDLRSFLSSHHPPLHLPPPPQTSSPLVAFLLCCSS</sequence>
<evidence type="ECO:0000313" key="4">
    <source>
        <dbReference type="Proteomes" id="UP001335648"/>
    </source>
</evidence>